<comment type="similarity">
    <text evidence="3">Belongs to the mitochondrion-specific ribosomal protein mL64 family.</text>
</comment>
<comment type="caution">
    <text evidence="15">The sequence shown here is derived from an EMBL/GenBank/DDBJ whole genome shotgun (WGS) entry which is preliminary data.</text>
</comment>
<proteinExistence type="inferred from homology"/>
<evidence type="ECO:0000256" key="5">
    <source>
        <dbReference type="ARBA" id="ARBA00023054"/>
    </source>
</evidence>
<organism evidence="15 16">
    <name type="scientific">Dryococelus australis</name>
    <dbReference type="NCBI Taxonomy" id="614101"/>
    <lineage>
        <taxon>Eukaryota</taxon>
        <taxon>Metazoa</taxon>
        <taxon>Ecdysozoa</taxon>
        <taxon>Arthropoda</taxon>
        <taxon>Hexapoda</taxon>
        <taxon>Insecta</taxon>
        <taxon>Pterygota</taxon>
        <taxon>Neoptera</taxon>
        <taxon>Polyneoptera</taxon>
        <taxon>Phasmatodea</taxon>
        <taxon>Verophasmatodea</taxon>
        <taxon>Anareolatae</taxon>
        <taxon>Phasmatidae</taxon>
        <taxon>Eurycanthinae</taxon>
        <taxon>Dryococelus</taxon>
    </lineage>
</organism>
<keyword evidence="4" id="KW-0689">Ribosomal protein</keyword>
<evidence type="ECO:0000313" key="15">
    <source>
        <dbReference type="EMBL" id="KAJ8869483.1"/>
    </source>
</evidence>
<dbReference type="Gene3D" id="6.10.280.120">
    <property type="entry name" value="Growth arrest and DNA-damage-inducible proteins-interacting protein 1"/>
    <property type="match status" value="1"/>
</dbReference>
<evidence type="ECO:0000256" key="14">
    <source>
        <dbReference type="SAM" id="MobiDB-lite"/>
    </source>
</evidence>
<comment type="function">
    <text evidence="13">Acts as a negative regulator of G1 to S cell cycle phase progression by inhibiting cyclin-dependent kinases. Inhibitory effects are additive with GADD45 proteins but also occur in the absence of GADD45 proteins. Acts as a repressor of the orphan nuclear receptor NR4A1 by inhibiting AB domain-mediated transcriptional activity. May be involved in the hormone-mediated regulation of NR4A1 transcriptional activity. May play a role in mitochondrial protein synthesis.</text>
</comment>
<dbReference type="PANTHER" id="PTHR31761">
    <property type="entry name" value="GROWTH ARREST AND DNA DAMAGE-INDUCIBLE PROTEINS-INTERACTING PROTEIN 1 GADD45GIP1"/>
    <property type="match status" value="1"/>
</dbReference>
<keyword evidence="7" id="KW-0539">Nucleus</keyword>
<dbReference type="Proteomes" id="UP001159363">
    <property type="component" value="Chromosome 12"/>
</dbReference>
<name>A0ABQ9GAP4_9NEOP</name>
<keyword evidence="16" id="KW-1185">Reference proteome</keyword>
<sequence length="282" mass="32691">MKLFGIINSVRQCGVKSFLVPYYRSDVFTRTLKNDRVDLAELEYISEVIEESESAAALKLKEEEIERKRNKSRLLMQHRNMVHGDVPFAEPKAWFQETVRYKRRLYGRYGEASGVNPALAWPTQEELADSLEYERVAYPETLQEMVDKNKAKKLEEELALKKRQEDIEQKMLRLEKWKEELNARSAKKLEAAEAAKEKKDRLMEEVRRHFGFKVDPREERFQEMLAQKEKEEKKMAKEAKKKAREAKLLSSLAEMSAKAGESVTQSSPAVSSANSNDPKTGN</sequence>
<keyword evidence="5" id="KW-0175">Coiled coil</keyword>
<evidence type="ECO:0000256" key="8">
    <source>
        <dbReference type="ARBA" id="ARBA00023274"/>
    </source>
</evidence>
<dbReference type="PANTHER" id="PTHR31761:SF1">
    <property type="entry name" value="LARGE RIBOSOMAL SUBUNIT PROTEIN ML64"/>
    <property type="match status" value="1"/>
</dbReference>
<feature type="region of interest" description="Disordered" evidence="14">
    <location>
        <begin position="227"/>
        <end position="246"/>
    </location>
</feature>
<evidence type="ECO:0000256" key="11">
    <source>
        <dbReference type="ARBA" id="ARBA00035184"/>
    </source>
</evidence>
<evidence type="ECO:0000256" key="13">
    <source>
        <dbReference type="ARBA" id="ARBA00060144"/>
    </source>
</evidence>
<comment type="subcellular location">
    <subcellularLocation>
        <location evidence="2">Mitochondrion</location>
    </subcellularLocation>
    <subcellularLocation>
        <location evidence="1">Nucleus</location>
    </subcellularLocation>
</comment>
<evidence type="ECO:0000256" key="10">
    <source>
        <dbReference type="ARBA" id="ARBA00030700"/>
    </source>
</evidence>
<evidence type="ECO:0000256" key="7">
    <source>
        <dbReference type="ARBA" id="ARBA00023242"/>
    </source>
</evidence>
<evidence type="ECO:0000256" key="4">
    <source>
        <dbReference type="ARBA" id="ARBA00022980"/>
    </source>
</evidence>
<keyword evidence="9" id="KW-0131">Cell cycle</keyword>
<dbReference type="InterPro" id="IPR018472">
    <property type="entry name" value="Ribosomal_mL64"/>
</dbReference>
<keyword evidence="8" id="KW-0687">Ribonucleoprotein</keyword>
<evidence type="ECO:0000256" key="3">
    <source>
        <dbReference type="ARBA" id="ARBA00005421"/>
    </source>
</evidence>
<protein>
    <recommendedName>
        <fullName evidence="11">Large ribosomal subunit protein mL64</fullName>
    </recommendedName>
    <alternativeName>
        <fullName evidence="10">39S ribosomal protein L59, mitochondrial</fullName>
    </alternativeName>
    <alternativeName>
        <fullName evidence="12">Growth arrest and DNA damage-inducible proteins-interacting protein 1</fullName>
    </alternativeName>
</protein>
<feature type="compositionally biased region" description="Polar residues" evidence="14">
    <location>
        <begin position="262"/>
        <end position="282"/>
    </location>
</feature>
<dbReference type="EMBL" id="JARBHB010000013">
    <property type="protein sequence ID" value="KAJ8869483.1"/>
    <property type="molecule type" value="Genomic_DNA"/>
</dbReference>
<keyword evidence="6" id="KW-0496">Mitochondrion</keyword>
<gene>
    <name evidence="15" type="ORF">PR048_028474</name>
</gene>
<evidence type="ECO:0000256" key="1">
    <source>
        <dbReference type="ARBA" id="ARBA00004123"/>
    </source>
</evidence>
<feature type="region of interest" description="Disordered" evidence="14">
    <location>
        <begin position="253"/>
        <end position="282"/>
    </location>
</feature>
<evidence type="ECO:0000256" key="2">
    <source>
        <dbReference type="ARBA" id="ARBA00004173"/>
    </source>
</evidence>
<dbReference type="Pfam" id="PF10147">
    <property type="entry name" value="CR6_interact"/>
    <property type="match status" value="1"/>
</dbReference>
<evidence type="ECO:0000256" key="9">
    <source>
        <dbReference type="ARBA" id="ARBA00023306"/>
    </source>
</evidence>
<accession>A0ABQ9GAP4</accession>
<feature type="compositionally biased region" description="Basic and acidic residues" evidence="14">
    <location>
        <begin position="227"/>
        <end position="238"/>
    </location>
</feature>
<evidence type="ECO:0000256" key="12">
    <source>
        <dbReference type="ARBA" id="ARBA00035485"/>
    </source>
</evidence>
<evidence type="ECO:0000313" key="16">
    <source>
        <dbReference type="Proteomes" id="UP001159363"/>
    </source>
</evidence>
<evidence type="ECO:0000256" key="6">
    <source>
        <dbReference type="ARBA" id="ARBA00023128"/>
    </source>
</evidence>
<reference evidence="15 16" key="1">
    <citation type="submission" date="2023-02" db="EMBL/GenBank/DDBJ databases">
        <title>LHISI_Scaffold_Assembly.</title>
        <authorList>
            <person name="Stuart O.P."/>
            <person name="Cleave R."/>
            <person name="Magrath M.J.L."/>
            <person name="Mikheyev A.S."/>
        </authorList>
    </citation>
    <scope>NUCLEOTIDE SEQUENCE [LARGE SCALE GENOMIC DNA]</scope>
    <source>
        <strain evidence="15">Daus_M_001</strain>
        <tissue evidence="15">Leg muscle</tissue>
    </source>
</reference>
<dbReference type="InterPro" id="IPR043035">
    <property type="entry name" value="Ribosomal_mL64_sf"/>
</dbReference>